<sequence>MWMDCTCFGVPIENLHRKLLNQCATCSLYNAILNPSDEQRKDYEEHVLCKTTSRTAMHNDIAHCAEDPEQVVVTMDLQSVLQIPQAETSPFYYKRKLCVYNFTIYNEANRDGPSFLLGKLLRLKIISIISTETNDMV</sequence>
<keyword evidence="1" id="KW-1185">Reference proteome</keyword>
<dbReference type="WBParaSite" id="nRc.2.0.1.t12812-RA">
    <property type="protein sequence ID" value="nRc.2.0.1.t12812-RA"/>
    <property type="gene ID" value="nRc.2.0.1.g12812"/>
</dbReference>
<evidence type="ECO:0000313" key="1">
    <source>
        <dbReference type="Proteomes" id="UP000887565"/>
    </source>
</evidence>
<dbReference type="Proteomes" id="UP000887565">
    <property type="component" value="Unplaced"/>
</dbReference>
<dbReference type="PANTHER" id="PTHR10773:SF19">
    <property type="match status" value="1"/>
</dbReference>
<accession>A0A915IHG5</accession>
<organism evidence="1 2">
    <name type="scientific">Romanomermis culicivorax</name>
    <name type="common">Nematode worm</name>
    <dbReference type="NCBI Taxonomy" id="13658"/>
    <lineage>
        <taxon>Eukaryota</taxon>
        <taxon>Metazoa</taxon>
        <taxon>Ecdysozoa</taxon>
        <taxon>Nematoda</taxon>
        <taxon>Enoplea</taxon>
        <taxon>Dorylaimia</taxon>
        <taxon>Mermithida</taxon>
        <taxon>Mermithoidea</taxon>
        <taxon>Mermithidae</taxon>
        <taxon>Romanomermis</taxon>
    </lineage>
</organism>
<proteinExistence type="predicted"/>
<protein>
    <submittedName>
        <fullName evidence="2">Uncharacterized protein</fullName>
    </submittedName>
</protein>
<evidence type="ECO:0000313" key="2">
    <source>
        <dbReference type="WBParaSite" id="nRc.2.0.1.t12812-RA"/>
    </source>
</evidence>
<dbReference type="PANTHER" id="PTHR10773">
    <property type="entry name" value="DNA-DIRECTED RNA POLYMERASES I, II, AND III SUBUNIT RPABC2"/>
    <property type="match status" value="1"/>
</dbReference>
<name>A0A915IHG5_ROMCU</name>
<reference evidence="2" key="1">
    <citation type="submission" date="2022-11" db="UniProtKB">
        <authorList>
            <consortium name="WormBaseParasite"/>
        </authorList>
    </citation>
    <scope>IDENTIFICATION</scope>
</reference>
<dbReference type="AlphaFoldDB" id="A0A915IHG5"/>